<dbReference type="NCBIfam" id="TIGR00229">
    <property type="entry name" value="sensory_box"/>
    <property type="match status" value="1"/>
</dbReference>
<name>A0A653E0M3_9PSED</name>
<gene>
    <name evidence="5" type="ORF">PMYSY11_1166</name>
</gene>
<dbReference type="NCBIfam" id="TIGR00254">
    <property type="entry name" value="GGDEF"/>
    <property type="match status" value="1"/>
</dbReference>
<dbReference type="InterPro" id="IPR035965">
    <property type="entry name" value="PAS-like_dom_sf"/>
</dbReference>
<dbReference type="Gene3D" id="3.20.20.450">
    <property type="entry name" value="EAL domain"/>
    <property type="match status" value="1"/>
</dbReference>
<dbReference type="PROSITE" id="PS50883">
    <property type="entry name" value="EAL"/>
    <property type="match status" value="1"/>
</dbReference>
<evidence type="ECO:0000259" key="3">
    <source>
        <dbReference type="PROSITE" id="PS50883"/>
    </source>
</evidence>
<evidence type="ECO:0000259" key="4">
    <source>
        <dbReference type="PROSITE" id="PS50887"/>
    </source>
</evidence>
<dbReference type="InterPro" id="IPR052155">
    <property type="entry name" value="Biofilm_reg_signaling"/>
</dbReference>
<feature type="domain" description="EAL" evidence="3">
    <location>
        <begin position="490"/>
        <end position="744"/>
    </location>
</feature>
<protein>
    <recommendedName>
        <fullName evidence="1">cyclic-guanylate-specific phosphodiesterase</fullName>
        <ecNumber evidence="1">3.1.4.52</ecNumber>
    </recommendedName>
</protein>
<keyword evidence="2" id="KW-0973">c-di-GMP</keyword>
<dbReference type="InterPro" id="IPR029787">
    <property type="entry name" value="Nucleotide_cyclase"/>
</dbReference>
<dbReference type="AlphaFoldDB" id="A0A653E0M3"/>
<dbReference type="SUPFAM" id="SSF141868">
    <property type="entry name" value="EAL domain-like"/>
    <property type="match status" value="1"/>
</dbReference>
<dbReference type="InterPro" id="IPR000014">
    <property type="entry name" value="PAS"/>
</dbReference>
<dbReference type="PROSITE" id="PS50887">
    <property type="entry name" value="GGDEF"/>
    <property type="match status" value="1"/>
</dbReference>
<dbReference type="InterPro" id="IPR043128">
    <property type="entry name" value="Rev_trsase/Diguanyl_cyclase"/>
</dbReference>
<organism evidence="5">
    <name type="scientific">Pseudomonas marincola</name>
    <dbReference type="NCBI Taxonomy" id="437900"/>
    <lineage>
        <taxon>Bacteria</taxon>
        <taxon>Pseudomonadati</taxon>
        <taxon>Pseudomonadota</taxon>
        <taxon>Gammaproteobacteria</taxon>
        <taxon>Pseudomonadales</taxon>
        <taxon>Pseudomonadaceae</taxon>
        <taxon>Pseudomonas</taxon>
    </lineage>
</organism>
<dbReference type="CDD" id="cd01948">
    <property type="entry name" value="EAL"/>
    <property type="match status" value="1"/>
</dbReference>
<sequence length="749" mass="84038">MDDWERVLQRKHSAKHIPPCATSDNCTIVETFCPTVTWEANLFGQHMEREASMRNVPRSLLDPPTVKAAPPEVSPGLDIISFERRNLKTWPMLSIDNACKNKLGLSAAQLCTDANQQQPPTAFASLMDSDTREHLHKVIQEQLQQQSLYLVSYTVNTANGQLHLKERGELIVQDGQPVLRGYLLIDLPLTPELGSWPVQFRDVERSPRAVVIFNKNAHIEYVNPDFTRMTAYTAAEMHGQPIRQLIAADAESQALDIEAHFNARNNWQVEFNCRRKDQLPLRCLLSVSRRISACGRFTYYVGTYEDVGEHHNEQENMDKLAFTDPLTGLDNRYGFFRELEQHCANSGRTVLGLLLVDIDNFKRINDSMGNDAGDQLLASLAERLRSSVTGNCVMARIASNEFAILLDGFSTRQCQAIGLQILHTLEMPLTLDNQQIGVTASIGLAIDTGTQTKPQALMRHAGLALHKAKANGKNQLQTFTPELHTAADYKQFVENNLRLALGQDALKVFYQPKFCLKRGRLVGLEALLRWYHPQKGLINPDQFIGVAEETGMIVSIGKWVARQACKMSAQLRDAGFADLPIAINMSPRQFADPDLVDCLKSILMQEQMPAKLLEIELTENLLLEATHSTHTQLAQLKQLGITLAMDDFGTGYSSLSYLKKFPIDVIKIDRSFIKDIPQSKDDREITSAVIAMAHKLKLTVVAEGIETQAQLKFLRDQRCDIGQGYLFDPPISGSTLITHLQHYTTTPKR</sequence>
<dbReference type="EC" id="3.1.4.52" evidence="1"/>
<dbReference type="SUPFAM" id="SSF55073">
    <property type="entry name" value="Nucleotide cyclase"/>
    <property type="match status" value="1"/>
</dbReference>
<dbReference type="GO" id="GO:0071111">
    <property type="term" value="F:cyclic-guanylate-specific phosphodiesterase activity"/>
    <property type="evidence" value="ECO:0007669"/>
    <property type="project" value="UniProtKB-EC"/>
</dbReference>
<dbReference type="PANTHER" id="PTHR44757">
    <property type="entry name" value="DIGUANYLATE CYCLASE DGCP"/>
    <property type="match status" value="1"/>
</dbReference>
<dbReference type="CDD" id="cd00130">
    <property type="entry name" value="PAS"/>
    <property type="match status" value="1"/>
</dbReference>
<evidence type="ECO:0000313" key="5">
    <source>
        <dbReference type="EMBL" id="VEV96213.1"/>
    </source>
</evidence>
<evidence type="ECO:0000256" key="2">
    <source>
        <dbReference type="ARBA" id="ARBA00022636"/>
    </source>
</evidence>
<dbReference type="Gene3D" id="3.30.70.270">
    <property type="match status" value="1"/>
</dbReference>
<dbReference type="CDD" id="cd01949">
    <property type="entry name" value="GGDEF"/>
    <property type="match status" value="1"/>
</dbReference>
<dbReference type="Pfam" id="PF13426">
    <property type="entry name" value="PAS_9"/>
    <property type="match status" value="1"/>
</dbReference>
<dbReference type="InterPro" id="IPR001633">
    <property type="entry name" value="EAL_dom"/>
</dbReference>
<dbReference type="Gene3D" id="3.30.450.20">
    <property type="entry name" value="PAS domain"/>
    <property type="match status" value="1"/>
</dbReference>
<dbReference type="SUPFAM" id="SSF55785">
    <property type="entry name" value="PYP-like sensor domain (PAS domain)"/>
    <property type="match status" value="1"/>
</dbReference>
<dbReference type="InterPro" id="IPR000160">
    <property type="entry name" value="GGDEF_dom"/>
</dbReference>
<dbReference type="PANTHER" id="PTHR44757:SF2">
    <property type="entry name" value="BIOFILM ARCHITECTURE MAINTENANCE PROTEIN MBAA"/>
    <property type="match status" value="1"/>
</dbReference>
<evidence type="ECO:0000256" key="1">
    <source>
        <dbReference type="ARBA" id="ARBA00012282"/>
    </source>
</evidence>
<dbReference type="Pfam" id="PF00990">
    <property type="entry name" value="GGDEF"/>
    <property type="match status" value="1"/>
</dbReference>
<dbReference type="InterPro" id="IPR035919">
    <property type="entry name" value="EAL_sf"/>
</dbReference>
<proteinExistence type="predicted"/>
<feature type="domain" description="GGDEF" evidence="4">
    <location>
        <begin position="349"/>
        <end position="481"/>
    </location>
</feature>
<accession>A0A653E0M3</accession>
<dbReference type="FunFam" id="3.20.20.450:FF:000001">
    <property type="entry name" value="Cyclic di-GMP phosphodiesterase yahA"/>
    <property type="match status" value="1"/>
</dbReference>
<dbReference type="SMART" id="SM00052">
    <property type="entry name" value="EAL"/>
    <property type="match status" value="1"/>
</dbReference>
<dbReference type="SMART" id="SM00267">
    <property type="entry name" value="GGDEF"/>
    <property type="match status" value="1"/>
</dbReference>
<dbReference type="Pfam" id="PF00563">
    <property type="entry name" value="EAL"/>
    <property type="match status" value="1"/>
</dbReference>
<reference evidence="5" key="1">
    <citation type="submission" date="2019-02" db="EMBL/GenBank/DDBJ databases">
        <authorList>
            <consortium name="Genoscope - CEA"/>
            <person name="William W."/>
        </authorList>
    </citation>
    <scope>NUCLEOTIDE SEQUENCE [LARGE SCALE GENOMIC DNA]</scope>
    <source>
        <strain evidence="5">YSy11</strain>
    </source>
</reference>
<dbReference type="EMBL" id="LR215729">
    <property type="protein sequence ID" value="VEV96213.1"/>
    <property type="molecule type" value="Genomic_DNA"/>
</dbReference>